<organism evidence="2 3">
    <name type="scientific">Rhizocola hellebori</name>
    <dbReference type="NCBI Taxonomy" id="1392758"/>
    <lineage>
        <taxon>Bacteria</taxon>
        <taxon>Bacillati</taxon>
        <taxon>Actinomycetota</taxon>
        <taxon>Actinomycetes</taxon>
        <taxon>Micromonosporales</taxon>
        <taxon>Micromonosporaceae</taxon>
        <taxon>Rhizocola</taxon>
    </lineage>
</organism>
<evidence type="ECO:0000313" key="2">
    <source>
        <dbReference type="EMBL" id="GIH04844.1"/>
    </source>
</evidence>
<accession>A0A8J3Q6H4</accession>
<evidence type="ECO:0000313" key="3">
    <source>
        <dbReference type="Proteomes" id="UP000612899"/>
    </source>
</evidence>
<gene>
    <name evidence="2" type="ORF">Rhe02_29110</name>
</gene>
<evidence type="ECO:0000256" key="1">
    <source>
        <dbReference type="SAM" id="MobiDB-lite"/>
    </source>
</evidence>
<reference evidence="2" key="1">
    <citation type="submission" date="2021-01" db="EMBL/GenBank/DDBJ databases">
        <title>Whole genome shotgun sequence of Rhizocola hellebori NBRC 109834.</title>
        <authorList>
            <person name="Komaki H."/>
            <person name="Tamura T."/>
        </authorList>
    </citation>
    <scope>NUCLEOTIDE SEQUENCE</scope>
    <source>
        <strain evidence="2">NBRC 109834</strain>
    </source>
</reference>
<dbReference type="AlphaFoldDB" id="A0A8J3Q6H4"/>
<name>A0A8J3Q6H4_9ACTN</name>
<feature type="region of interest" description="Disordered" evidence="1">
    <location>
        <begin position="149"/>
        <end position="184"/>
    </location>
</feature>
<proteinExistence type="predicted"/>
<dbReference type="EMBL" id="BONY01000015">
    <property type="protein sequence ID" value="GIH04844.1"/>
    <property type="molecule type" value="Genomic_DNA"/>
</dbReference>
<protein>
    <submittedName>
        <fullName evidence="2">Uncharacterized protein</fullName>
    </submittedName>
</protein>
<keyword evidence="3" id="KW-1185">Reference proteome</keyword>
<sequence>MLQPRSPASPNESELESALPNVPQLNAAEIVTSMESFVAVSDTELGVDLFRLWRSGKVLLPRIATVYEQDNQDLHNTGFQESQAFNRFGVASPVAAPWQALRDSLVTLFADMATTIDMAGDALCSIANAYAEVDQEASTLMQEQITSYQADPELPQDPGPVEVEQPGDPIVTQVGPDGIEVPVR</sequence>
<dbReference type="Proteomes" id="UP000612899">
    <property type="component" value="Unassembled WGS sequence"/>
</dbReference>
<comment type="caution">
    <text evidence="2">The sequence shown here is derived from an EMBL/GenBank/DDBJ whole genome shotgun (WGS) entry which is preliminary data.</text>
</comment>